<organism evidence="14 15">
    <name type="scientific">Thalassoglobus polymorphus</name>
    <dbReference type="NCBI Taxonomy" id="2527994"/>
    <lineage>
        <taxon>Bacteria</taxon>
        <taxon>Pseudomonadati</taxon>
        <taxon>Planctomycetota</taxon>
        <taxon>Planctomycetia</taxon>
        <taxon>Planctomycetales</taxon>
        <taxon>Planctomycetaceae</taxon>
        <taxon>Thalassoglobus</taxon>
    </lineage>
</organism>
<dbReference type="InterPro" id="IPR035907">
    <property type="entry name" value="Hppk_sf"/>
</dbReference>
<evidence type="ECO:0000256" key="10">
    <source>
        <dbReference type="ARBA" id="ARBA00029409"/>
    </source>
</evidence>
<keyword evidence="8" id="KW-0067">ATP-binding</keyword>
<dbReference type="GO" id="GO:0005524">
    <property type="term" value="F:ATP binding"/>
    <property type="evidence" value="ECO:0007669"/>
    <property type="project" value="UniProtKB-KW"/>
</dbReference>
<protein>
    <recommendedName>
        <fullName evidence="4">2-amino-4-hydroxy-6-hydroxymethyldihydropteridine pyrophosphokinase</fullName>
        <ecNumber evidence="3">2.7.6.3</ecNumber>
    </recommendedName>
    <alternativeName>
        <fullName evidence="11">6-hydroxymethyl-7,8-dihydropterin pyrophosphokinase</fullName>
    </alternativeName>
    <alternativeName>
        <fullName evidence="12">7,8-dihydro-6-hydroxymethylpterin-pyrophosphokinase</fullName>
    </alternativeName>
</protein>
<evidence type="ECO:0000256" key="3">
    <source>
        <dbReference type="ARBA" id="ARBA00013253"/>
    </source>
</evidence>
<dbReference type="GO" id="GO:0003848">
    <property type="term" value="F:2-amino-4-hydroxy-6-hydroxymethyldihydropteridine diphosphokinase activity"/>
    <property type="evidence" value="ECO:0007669"/>
    <property type="project" value="UniProtKB-EC"/>
</dbReference>
<dbReference type="RefSeq" id="WP_145196776.1">
    <property type="nucleotide sequence ID" value="NZ_CP036267.1"/>
</dbReference>
<dbReference type="EMBL" id="CP036267">
    <property type="protein sequence ID" value="QDT31871.1"/>
    <property type="molecule type" value="Genomic_DNA"/>
</dbReference>
<dbReference type="UniPathway" id="UPA00077">
    <property type="reaction ID" value="UER00155"/>
</dbReference>
<dbReference type="PANTHER" id="PTHR43071:SF1">
    <property type="entry name" value="2-AMINO-4-HYDROXY-6-HYDROXYMETHYLDIHYDROPTERIDINE PYROPHOSPHOKINASE"/>
    <property type="match status" value="1"/>
</dbReference>
<evidence type="ECO:0000256" key="6">
    <source>
        <dbReference type="ARBA" id="ARBA00022741"/>
    </source>
</evidence>
<dbReference type="PANTHER" id="PTHR43071">
    <property type="entry name" value="2-AMINO-4-HYDROXY-6-HYDROXYMETHYLDIHYDROPTERIDINE PYROPHOSPHOKINASE"/>
    <property type="match status" value="1"/>
</dbReference>
<dbReference type="CDD" id="cd00483">
    <property type="entry name" value="HPPK"/>
    <property type="match status" value="1"/>
</dbReference>
<keyword evidence="7 14" id="KW-0418">Kinase</keyword>
<dbReference type="GO" id="GO:0016301">
    <property type="term" value="F:kinase activity"/>
    <property type="evidence" value="ECO:0007669"/>
    <property type="project" value="UniProtKB-KW"/>
</dbReference>
<evidence type="ECO:0000256" key="11">
    <source>
        <dbReference type="ARBA" id="ARBA00029766"/>
    </source>
</evidence>
<name>A0A517QJQ9_9PLAN</name>
<comment type="function">
    <text evidence="10">Catalyzes the transfer of pyrophosphate from adenosine triphosphate (ATP) to 6-hydroxymethyl-7,8-dihydropterin, an enzymatic step in folate biosynthesis pathway.</text>
</comment>
<evidence type="ECO:0000313" key="14">
    <source>
        <dbReference type="EMBL" id="QDT31871.1"/>
    </source>
</evidence>
<evidence type="ECO:0000256" key="7">
    <source>
        <dbReference type="ARBA" id="ARBA00022777"/>
    </source>
</evidence>
<dbReference type="InterPro" id="IPR000550">
    <property type="entry name" value="Hppk"/>
</dbReference>
<evidence type="ECO:0000256" key="1">
    <source>
        <dbReference type="ARBA" id="ARBA00005051"/>
    </source>
</evidence>
<evidence type="ECO:0000256" key="5">
    <source>
        <dbReference type="ARBA" id="ARBA00022679"/>
    </source>
</evidence>
<dbReference type="Pfam" id="PF01288">
    <property type="entry name" value="HPPK"/>
    <property type="match status" value="1"/>
</dbReference>
<dbReference type="NCBIfam" id="TIGR01498">
    <property type="entry name" value="folK"/>
    <property type="match status" value="1"/>
</dbReference>
<keyword evidence="9" id="KW-0289">Folate biosynthesis</keyword>
<keyword evidence="5 14" id="KW-0808">Transferase</keyword>
<sequence length="188" mass="20365">MAEQVATSVIIALGSNIDPEKNLPAAVRFIAQNLRLTVLKVSSVYESAPLGFLDQAPFCNAAILVKTALAARPLKFDVLRSLEEKLGRVRDPANKNGPRTIDLDIGLYGALTFASEDLVIPDPEISERAFLSIPFAEVAPEFVHPVLEVSLQKLAQQAAGIETLKLRSDISLQRTLEAVSIPSTTPYD</sequence>
<evidence type="ECO:0000313" key="15">
    <source>
        <dbReference type="Proteomes" id="UP000315724"/>
    </source>
</evidence>
<dbReference type="GO" id="GO:0046654">
    <property type="term" value="P:tetrahydrofolate biosynthetic process"/>
    <property type="evidence" value="ECO:0007669"/>
    <property type="project" value="UniProtKB-UniPathway"/>
</dbReference>
<dbReference type="AlphaFoldDB" id="A0A517QJQ9"/>
<proteinExistence type="inferred from homology"/>
<gene>
    <name evidence="14" type="primary">folK</name>
    <name evidence="14" type="ORF">Mal48_11070</name>
</gene>
<comment type="similarity">
    <text evidence="2">Belongs to the HPPK family.</text>
</comment>
<evidence type="ECO:0000259" key="13">
    <source>
        <dbReference type="Pfam" id="PF01288"/>
    </source>
</evidence>
<dbReference type="OrthoDB" id="9808041at2"/>
<evidence type="ECO:0000256" key="2">
    <source>
        <dbReference type="ARBA" id="ARBA00005810"/>
    </source>
</evidence>
<dbReference type="Proteomes" id="UP000315724">
    <property type="component" value="Chromosome"/>
</dbReference>
<evidence type="ECO:0000256" key="8">
    <source>
        <dbReference type="ARBA" id="ARBA00022840"/>
    </source>
</evidence>
<dbReference type="SUPFAM" id="SSF55083">
    <property type="entry name" value="6-hydroxymethyl-7,8-dihydropterin pyrophosphokinase, HPPK"/>
    <property type="match status" value="1"/>
</dbReference>
<evidence type="ECO:0000256" key="12">
    <source>
        <dbReference type="ARBA" id="ARBA00033413"/>
    </source>
</evidence>
<dbReference type="GO" id="GO:0046656">
    <property type="term" value="P:folic acid biosynthetic process"/>
    <property type="evidence" value="ECO:0007669"/>
    <property type="project" value="UniProtKB-KW"/>
</dbReference>
<accession>A0A517QJQ9</accession>
<dbReference type="KEGG" id="tpol:Mal48_11070"/>
<comment type="pathway">
    <text evidence="1">Cofactor biosynthesis; tetrahydrofolate biosynthesis; 2-amino-4-hydroxy-6-hydroxymethyl-7,8-dihydropteridine diphosphate from 7,8-dihydroneopterin triphosphate: step 4/4.</text>
</comment>
<dbReference type="Gene3D" id="3.30.70.560">
    <property type="entry name" value="7,8-Dihydro-6-hydroxymethylpterin-pyrophosphokinase HPPK"/>
    <property type="match status" value="1"/>
</dbReference>
<keyword evidence="6" id="KW-0547">Nucleotide-binding</keyword>
<reference evidence="14 15" key="1">
    <citation type="submission" date="2019-02" db="EMBL/GenBank/DDBJ databases">
        <title>Deep-cultivation of Planctomycetes and their phenomic and genomic characterization uncovers novel biology.</title>
        <authorList>
            <person name="Wiegand S."/>
            <person name="Jogler M."/>
            <person name="Boedeker C."/>
            <person name="Pinto D."/>
            <person name="Vollmers J."/>
            <person name="Rivas-Marin E."/>
            <person name="Kohn T."/>
            <person name="Peeters S.H."/>
            <person name="Heuer A."/>
            <person name="Rast P."/>
            <person name="Oberbeckmann S."/>
            <person name="Bunk B."/>
            <person name="Jeske O."/>
            <person name="Meyerdierks A."/>
            <person name="Storesund J.E."/>
            <person name="Kallscheuer N."/>
            <person name="Luecker S."/>
            <person name="Lage O.M."/>
            <person name="Pohl T."/>
            <person name="Merkel B.J."/>
            <person name="Hornburger P."/>
            <person name="Mueller R.-W."/>
            <person name="Bruemmer F."/>
            <person name="Labrenz M."/>
            <person name="Spormann A.M."/>
            <person name="Op den Camp H."/>
            <person name="Overmann J."/>
            <person name="Amann R."/>
            <person name="Jetten M.S.M."/>
            <person name="Mascher T."/>
            <person name="Medema M.H."/>
            <person name="Devos D.P."/>
            <person name="Kaster A.-K."/>
            <person name="Ovreas L."/>
            <person name="Rohde M."/>
            <person name="Galperin M.Y."/>
            <person name="Jogler C."/>
        </authorList>
    </citation>
    <scope>NUCLEOTIDE SEQUENCE [LARGE SCALE GENOMIC DNA]</scope>
    <source>
        <strain evidence="14 15">Mal48</strain>
    </source>
</reference>
<dbReference type="EC" id="2.7.6.3" evidence="3"/>
<evidence type="ECO:0000256" key="4">
    <source>
        <dbReference type="ARBA" id="ARBA00016218"/>
    </source>
</evidence>
<feature type="domain" description="7,8-dihydro-6-hydroxymethylpterin-pyrophosphokinase" evidence="13">
    <location>
        <begin position="10"/>
        <end position="140"/>
    </location>
</feature>
<keyword evidence="15" id="KW-1185">Reference proteome</keyword>
<evidence type="ECO:0000256" key="9">
    <source>
        <dbReference type="ARBA" id="ARBA00022909"/>
    </source>
</evidence>